<evidence type="ECO:0000313" key="4">
    <source>
        <dbReference type="Proteomes" id="UP000262954"/>
    </source>
</evidence>
<name>A0A354M142_9BACT</name>
<comment type="caution">
    <text evidence="3">The sequence shown here is derived from an EMBL/GenBank/DDBJ whole genome shotgun (WGS) entry which is preliminary data.</text>
</comment>
<evidence type="ECO:0000313" key="3">
    <source>
        <dbReference type="EMBL" id="HBJ08231.1"/>
    </source>
</evidence>
<sequence>MRIVLITQLDFLLTKKTIKAQIHSHGRFEEGYDNNNFSNGDKWVYYNAGIDGFVTTPDGSLKKYNVRTAKVNVISEDLPSDPKDPERKNQVNPINVPKIKEKSLYTKKISYEKK</sequence>
<organism evidence="3 4">
    <name type="scientific">Coprobacter fastidiosus</name>
    <dbReference type="NCBI Taxonomy" id="1099853"/>
    <lineage>
        <taxon>Bacteria</taxon>
        <taxon>Pseudomonadati</taxon>
        <taxon>Bacteroidota</taxon>
        <taxon>Bacteroidia</taxon>
        <taxon>Bacteroidales</taxon>
        <taxon>Barnesiellaceae</taxon>
        <taxon>Coprobacter</taxon>
    </lineage>
</organism>
<dbReference type="Pfam" id="PF14220">
    <property type="entry name" value="DUF4329"/>
    <property type="match status" value="1"/>
</dbReference>
<evidence type="ECO:0000256" key="1">
    <source>
        <dbReference type="SAM" id="MobiDB-lite"/>
    </source>
</evidence>
<feature type="compositionally biased region" description="Basic and acidic residues" evidence="1">
    <location>
        <begin position="80"/>
        <end position="89"/>
    </location>
</feature>
<reference evidence="3 4" key="1">
    <citation type="journal article" date="2018" name="Nat. Biotechnol.">
        <title>A standardized bacterial taxonomy based on genome phylogeny substantially revises the tree of life.</title>
        <authorList>
            <person name="Parks D.H."/>
            <person name="Chuvochina M."/>
            <person name="Waite D.W."/>
            <person name="Rinke C."/>
            <person name="Skarshewski A."/>
            <person name="Chaumeil P.A."/>
            <person name="Hugenholtz P."/>
        </authorList>
    </citation>
    <scope>NUCLEOTIDE SEQUENCE [LARGE SCALE GENOMIC DNA]</scope>
    <source>
        <strain evidence="3">UBA11482</strain>
    </source>
</reference>
<dbReference type="AlphaFoldDB" id="A0A354M142"/>
<feature type="region of interest" description="Disordered" evidence="1">
    <location>
        <begin position="75"/>
        <end position="95"/>
    </location>
</feature>
<feature type="domain" description="DUF4329" evidence="2">
    <location>
        <begin position="16"/>
        <end position="72"/>
    </location>
</feature>
<accession>A0A354M142</accession>
<dbReference type="InterPro" id="IPR025479">
    <property type="entry name" value="DUF4329"/>
</dbReference>
<dbReference type="EMBL" id="DNWC01000058">
    <property type="protein sequence ID" value="HBJ08231.1"/>
    <property type="molecule type" value="Genomic_DNA"/>
</dbReference>
<evidence type="ECO:0000259" key="2">
    <source>
        <dbReference type="Pfam" id="PF14220"/>
    </source>
</evidence>
<gene>
    <name evidence="3" type="ORF">DDY73_04440</name>
</gene>
<proteinExistence type="predicted"/>
<protein>
    <recommendedName>
        <fullName evidence="2">DUF4329 domain-containing protein</fullName>
    </recommendedName>
</protein>
<dbReference type="Proteomes" id="UP000262954">
    <property type="component" value="Unassembled WGS sequence"/>
</dbReference>